<protein>
    <submittedName>
        <fullName evidence="1">DDE_Tnp_1_7 domain-containing protein</fullName>
    </submittedName>
</protein>
<dbReference type="Proteomes" id="UP000887116">
    <property type="component" value="Unassembled WGS sequence"/>
</dbReference>
<accession>A0A8X6IGV6</accession>
<dbReference type="PANTHER" id="PTHR47272">
    <property type="entry name" value="DDE_TNP_1_7 DOMAIN-CONTAINING PROTEIN"/>
    <property type="match status" value="1"/>
</dbReference>
<evidence type="ECO:0000313" key="2">
    <source>
        <dbReference type="Proteomes" id="UP000887116"/>
    </source>
</evidence>
<name>A0A8X6IGV6_TRICU</name>
<dbReference type="EMBL" id="BMAO01035587">
    <property type="protein sequence ID" value="GFR04500.1"/>
    <property type="molecule type" value="Genomic_DNA"/>
</dbReference>
<gene>
    <name evidence="1" type="primary">AVEN_225328_1</name>
    <name evidence="1" type="ORF">TNCT_438541</name>
</gene>
<organism evidence="1 2">
    <name type="scientific">Trichonephila clavata</name>
    <name type="common">Joro spider</name>
    <name type="synonym">Nephila clavata</name>
    <dbReference type="NCBI Taxonomy" id="2740835"/>
    <lineage>
        <taxon>Eukaryota</taxon>
        <taxon>Metazoa</taxon>
        <taxon>Ecdysozoa</taxon>
        <taxon>Arthropoda</taxon>
        <taxon>Chelicerata</taxon>
        <taxon>Arachnida</taxon>
        <taxon>Araneae</taxon>
        <taxon>Araneomorphae</taxon>
        <taxon>Entelegynae</taxon>
        <taxon>Araneoidea</taxon>
        <taxon>Nephilidae</taxon>
        <taxon>Trichonephila</taxon>
    </lineage>
</organism>
<dbReference type="AlphaFoldDB" id="A0A8X6IGV6"/>
<comment type="caution">
    <text evidence="1">The sequence shown here is derived from an EMBL/GenBank/DDBJ whole genome shotgun (WGS) entry which is preliminary data.</text>
</comment>
<reference evidence="1" key="1">
    <citation type="submission" date="2020-07" db="EMBL/GenBank/DDBJ databases">
        <title>Multicomponent nature underlies the extraordinary mechanical properties of spider dragline silk.</title>
        <authorList>
            <person name="Kono N."/>
            <person name="Nakamura H."/>
            <person name="Mori M."/>
            <person name="Yoshida Y."/>
            <person name="Ohtoshi R."/>
            <person name="Malay A.D."/>
            <person name="Moran D.A.P."/>
            <person name="Tomita M."/>
            <person name="Numata K."/>
            <person name="Arakawa K."/>
        </authorList>
    </citation>
    <scope>NUCLEOTIDE SEQUENCE</scope>
</reference>
<dbReference type="OrthoDB" id="6505303at2759"/>
<sequence length="115" mass="13107">MCSSDGLPLDFIFYEGKGTDVTSLEDTRFLDLGGKVFLKLSDSLFPGSLIYVDRYFTSELLLDFLLNRELHVTVTLLKNKVPKLTQLKSDSEMRREGRGSIDQVVRVDQNIFLVK</sequence>
<dbReference type="PANTHER" id="PTHR47272:SF2">
    <property type="entry name" value="PIGGYBAC TRANSPOSABLE ELEMENT-DERIVED PROTEIN 3-LIKE"/>
    <property type="match status" value="1"/>
</dbReference>
<evidence type="ECO:0000313" key="1">
    <source>
        <dbReference type="EMBL" id="GFR04500.1"/>
    </source>
</evidence>
<keyword evidence="2" id="KW-1185">Reference proteome</keyword>
<proteinExistence type="predicted"/>